<dbReference type="Pfam" id="PF12146">
    <property type="entry name" value="Hydrolase_4"/>
    <property type="match status" value="1"/>
</dbReference>
<dbReference type="Gene3D" id="3.40.50.1820">
    <property type="entry name" value="alpha/beta hydrolase"/>
    <property type="match status" value="1"/>
</dbReference>
<dbReference type="AlphaFoldDB" id="A0A7S3G4S0"/>
<dbReference type="EMBL" id="HBIB01010027">
    <property type="protein sequence ID" value="CAE0244206.1"/>
    <property type="molecule type" value="Transcribed_RNA"/>
</dbReference>
<dbReference type="SUPFAM" id="SSF53474">
    <property type="entry name" value="alpha/beta-Hydrolases"/>
    <property type="match status" value="1"/>
</dbReference>
<sequence length="382" mass="42087">MTVSSERGTWKVEKSQQSLDMMYVRMQEKSAPVPKPPTIQSDSSDCAQSICDWLKICAERGSQLASTPVAPFLVLRLDQEVAKLRESEDWMETGVIKLSHSSLSNSPASLPSCMYRSLSDEPAWASLLLIHGYSDSGRRTRFQELAYFFCKRGIHVFTLDLPGHGESSGVRGYVESKDALIAAGEAGVDELKKKLPHLPLFVYGISMGGAIAVNVGMSKKDIIAGVLLSSPMLAVSEKQVPILRKLAFIGAYLAPRLRLIALPRGAGCTDDYYNDLYLFDSLCYVGKVYNRTGYEMLRLAESTSSLLSSVSFPFFVSHGGADELTSPTKSEELYSVAVTPENKKRIVIHPGLLHNPFDEPGCFDRVMSPFVTYMKDMVDGPE</sequence>
<dbReference type="PANTHER" id="PTHR11614">
    <property type="entry name" value="PHOSPHOLIPASE-RELATED"/>
    <property type="match status" value="1"/>
</dbReference>
<feature type="domain" description="Serine aminopeptidase S33" evidence="1">
    <location>
        <begin position="125"/>
        <end position="360"/>
    </location>
</feature>
<gene>
    <name evidence="2" type="ORF">PBIL07802_LOCUS6381</name>
</gene>
<organism evidence="2">
    <name type="scientific">Palpitomonas bilix</name>
    <dbReference type="NCBI Taxonomy" id="652834"/>
    <lineage>
        <taxon>Eukaryota</taxon>
        <taxon>Eukaryota incertae sedis</taxon>
    </lineage>
</organism>
<proteinExistence type="predicted"/>
<reference evidence="2" key="1">
    <citation type="submission" date="2021-01" db="EMBL/GenBank/DDBJ databases">
        <authorList>
            <person name="Corre E."/>
            <person name="Pelletier E."/>
            <person name="Niang G."/>
            <person name="Scheremetjew M."/>
            <person name="Finn R."/>
            <person name="Kale V."/>
            <person name="Holt S."/>
            <person name="Cochrane G."/>
            <person name="Meng A."/>
            <person name="Brown T."/>
            <person name="Cohen L."/>
        </authorList>
    </citation>
    <scope>NUCLEOTIDE SEQUENCE</scope>
    <source>
        <strain evidence="2">NIES-2562</strain>
    </source>
</reference>
<evidence type="ECO:0000313" key="2">
    <source>
        <dbReference type="EMBL" id="CAE0244206.1"/>
    </source>
</evidence>
<dbReference type="InterPro" id="IPR029058">
    <property type="entry name" value="AB_hydrolase_fold"/>
</dbReference>
<protein>
    <recommendedName>
        <fullName evidence="1">Serine aminopeptidase S33 domain-containing protein</fullName>
    </recommendedName>
</protein>
<dbReference type="InterPro" id="IPR022742">
    <property type="entry name" value="Hydrolase_4"/>
</dbReference>
<name>A0A7S3G4S0_9EUKA</name>
<evidence type="ECO:0000259" key="1">
    <source>
        <dbReference type="Pfam" id="PF12146"/>
    </source>
</evidence>
<accession>A0A7S3G4S0</accession>
<dbReference type="InterPro" id="IPR051044">
    <property type="entry name" value="MAG_DAG_Lipase"/>
</dbReference>